<dbReference type="SUPFAM" id="SSF55729">
    <property type="entry name" value="Acyl-CoA N-acyltransferases (Nat)"/>
    <property type="match status" value="1"/>
</dbReference>
<dbReference type="PROSITE" id="PS51186">
    <property type="entry name" value="GNAT"/>
    <property type="match status" value="1"/>
</dbReference>
<comment type="caution">
    <text evidence="2">The sequence shown here is derived from an EMBL/GenBank/DDBJ whole genome shotgun (WGS) entry which is preliminary data.</text>
</comment>
<sequence>MTLRTSHHDGRQVLESGRVTLREQLPADCAQLAEGKPAELVWIDGIPGEGTMSAASMTVQADAAGVFQPAWGVFAIQRSEDGMAIGGIGFHGPPTDGVAEIGYDLSVSARGAGWATDALLALAEWALTRPGVRVLLATTEPDNIPSQRVLERAGFLRVADHGNLRAFELAGPAT</sequence>
<keyword evidence="2" id="KW-0808">Transferase</keyword>
<feature type="domain" description="N-acetyltransferase" evidence="1">
    <location>
        <begin position="19"/>
        <end position="174"/>
    </location>
</feature>
<dbReference type="GO" id="GO:0016746">
    <property type="term" value="F:acyltransferase activity"/>
    <property type="evidence" value="ECO:0007669"/>
    <property type="project" value="UniProtKB-KW"/>
</dbReference>
<reference evidence="2 3" key="1">
    <citation type="submission" date="2024-10" db="EMBL/GenBank/DDBJ databases">
        <title>The Natural Products Discovery Center: Release of the First 8490 Sequenced Strains for Exploring Actinobacteria Biosynthetic Diversity.</title>
        <authorList>
            <person name="Kalkreuter E."/>
            <person name="Kautsar S.A."/>
            <person name="Yang D."/>
            <person name="Bader C.D."/>
            <person name="Teijaro C.N."/>
            <person name="Fluegel L."/>
            <person name="Davis C.M."/>
            <person name="Simpson J.R."/>
            <person name="Lauterbach L."/>
            <person name="Steele A.D."/>
            <person name="Gui C."/>
            <person name="Meng S."/>
            <person name="Li G."/>
            <person name="Viehrig K."/>
            <person name="Ye F."/>
            <person name="Su P."/>
            <person name="Kiefer A.F."/>
            <person name="Nichols A."/>
            <person name="Cepeda A.J."/>
            <person name="Yan W."/>
            <person name="Fan B."/>
            <person name="Jiang Y."/>
            <person name="Adhikari A."/>
            <person name="Zheng C.-J."/>
            <person name="Schuster L."/>
            <person name="Cowan T.M."/>
            <person name="Smanski M.J."/>
            <person name="Chevrette M.G."/>
            <person name="De Carvalho L.P.S."/>
            <person name="Shen B."/>
        </authorList>
    </citation>
    <scope>NUCLEOTIDE SEQUENCE [LARGE SCALE GENOMIC DNA]</scope>
    <source>
        <strain evidence="2 3">NPDC053399</strain>
    </source>
</reference>
<proteinExistence type="predicted"/>
<dbReference type="PANTHER" id="PTHR43441:SF6">
    <property type="entry name" value="N-ACETYLTRANSFERASE DOMAIN-CONTAINING PROTEIN"/>
    <property type="match status" value="1"/>
</dbReference>
<dbReference type="EMBL" id="JBITYG010000004">
    <property type="protein sequence ID" value="MFI9101882.1"/>
    <property type="molecule type" value="Genomic_DNA"/>
</dbReference>
<evidence type="ECO:0000259" key="1">
    <source>
        <dbReference type="PROSITE" id="PS51186"/>
    </source>
</evidence>
<dbReference type="Pfam" id="PF13302">
    <property type="entry name" value="Acetyltransf_3"/>
    <property type="match status" value="1"/>
</dbReference>
<keyword evidence="2" id="KW-0012">Acyltransferase</keyword>
<dbReference type="InterPro" id="IPR016181">
    <property type="entry name" value="Acyl_CoA_acyltransferase"/>
</dbReference>
<dbReference type="Proteomes" id="UP001614394">
    <property type="component" value="Unassembled WGS sequence"/>
</dbReference>
<dbReference type="PANTHER" id="PTHR43441">
    <property type="entry name" value="RIBOSOMAL-PROTEIN-SERINE ACETYLTRANSFERASE"/>
    <property type="match status" value="1"/>
</dbReference>
<gene>
    <name evidence="2" type="ORF">ACIGXA_15310</name>
</gene>
<evidence type="ECO:0000313" key="3">
    <source>
        <dbReference type="Proteomes" id="UP001614394"/>
    </source>
</evidence>
<keyword evidence="3" id="KW-1185">Reference proteome</keyword>
<dbReference type="InterPro" id="IPR051908">
    <property type="entry name" value="Ribosomal_N-acetyltransferase"/>
</dbReference>
<dbReference type="RefSeq" id="WP_399648835.1">
    <property type="nucleotide sequence ID" value="NZ_JBITYG010000004.1"/>
</dbReference>
<dbReference type="InterPro" id="IPR000182">
    <property type="entry name" value="GNAT_dom"/>
</dbReference>
<accession>A0ABW8C7W2</accession>
<dbReference type="Gene3D" id="3.40.630.30">
    <property type="match status" value="1"/>
</dbReference>
<dbReference type="EC" id="2.3.-.-" evidence="2"/>
<evidence type="ECO:0000313" key="2">
    <source>
        <dbReference type="EMBL" id="MFI9101882.1"/>
    </source>
</evidence>
<protein>
    <submittedName>
        <fullName evidence="2">GNAT family N-acetyltransferase</fullName>
        <ecNumber evidence="2">2.3.-.-</ecNumber>
    </submittedName>
</protein>
<name>A0ABW8C7W2_9ACTN</name>
<organism evidence="2 3">
    <name type="scientific">Streptomyces fildesensis</name>
    <dbReference type="NCBI Taxonomy" id="375757"/>
    <lineage>
        <taxon>Bacteria</taxon>
        <taxon>Bacillati</taxon>
        <taxon>Actinomycetota</taxon>
        <taxon>Actinomycetes</taxon>
        <taxon>Kitasatosporales</taxon>
        <taxon>Streptomycetaceae</taxon>
        <taxon>Streptomyces</taxon>
    </lineage>
</organism>